<comment type="similarity">
    <text evidence="2">Belongs to the binding-protein-dependent transport system permease family. CysTW subfamily.</text>
</comment>
<protein>
    <submittedName>
        <fullName evidence="10">Polyamine ABC transporter permease</fullName>
    </submittedName>
</protein>
<evidence type="ECO:0000259" key="9">
    <source>
        <dbReference type="PROSITE" id="PS50928"/>
    </source>
</evidence>
<evidence type="ECO:0000256" key="1">
    <source>
        <dbReference type="ARBA" id="ARBA00004651"/>
    </source>
</evidence>
<dbReference type="InterPro" id="IPR000515">
    <property type="entry name" value="MetI-like"/>
</dbReference>
<dbReference type="PATRIC" id="fig|546263.7.peg.1385"/>
<dbReference type="RefSeq" id="WP_041961399.1">
    <property type="nucleotide sequence ID" value="NZ_CP007726.1"/>
</dbReference>
<organism evidence="10 11">
    <name type="scientific">Neisseria elongata subsp. glycolytica ATCC 29315</name>
    <dbReference type="NCBI Taxonomy" id="546263"/>
    <lineage>
        <taxon>Bacteria</taxon>
        <taxon>Pseudomonadati</taxon>
        <taxon>Pseudomonadota</taxon>
        <taxon>Betaproteobacteria</taxon>
        <taxon>Neisseriales</taxon>
        <taxon>Neisseriaceae</taxon>
        <taxon>Neisseria</taxon>
    </lineage>
</organism>
<dbReference type="PANTHER" id="PTHR43848:SF2">
    <property type="entry name" value="PUTRESCINE TRANSPORT SYSTEM PERMEASE PROTEIN POTI"/>
    <property type="match status" value="1"/>
</dbReference>
<reference evidence="10 11" key="2">
    <citation type="journal article" date="2015" name="PLoS Genet.">
        <title>Common Cell Shape Evolution of Two Nasopharyngeal Pathogens.</title>
        <authorList>
            <person name="Veyrier F.J."/>
            <person name="Biais N."/>
            <person name="Morales P."/>
            <person name="Belkacem N."/>
            <person name="Guilhen C."/>
            <person name="Ranjeva S."/>
            <person name="Sismeiro O."/>
            <person name="Pehau-Arnaudet G."/>
            <person name="Rocha E.P."/>
            <person name="Werts C."/>
            <person name="Taha M.K."/>
            <person name="Boneca I.G."/>
        </authorList>
    </citation>
    <scope>NUCLEOTIDE SEQUENCE [LARGE SCALE GENOMIC DNA]</scope>
    <source>
        <strain evidence="10 11">ATCC 29315</strain>
    </source>
</reference>
<dbReference type="EMBL" id="CP007726">
    <property type="protein sequence ID" value="AJE18568.1"/>
    <property type="molecule type" value="Genomic_DNA"/>
</dbReference>
<dbReference type="Proteomes" id="UP000031392">
    <property type="component" value="Chromosome"/>
</dbReference>
<dbReference type="HOGENOM" id="CLU_016047_3_0_4"/>
<evidence type="ECO:0000256" key="8">
    <source>
        <dbReference type="RuleBase" id="RU363032"/>
    </source>
</evidence>
<dbReference type="CDD" id="cd06261">
    <property type="entry name" value="TM_PBP2"/>
    <property type="match status" value="1"/>
</dbReference>
<evidence type="ECO:0000256" key="2">
    <source>
        <dbReference type="ARBA" id="ARBA00007069"/>
    </source>
</evidence>
<evidence type="ECO:0000256" key="4">
    <source>
        <dbReference type="ARBA" id="ARBA00022475"/>
    </source>
</evidence>
<feature type="transmembrane region" description="Helical" evidence="8">
    <location>
        <begin position="63"/>
        <end position="89"/>
    </location>
</feature>
<dbReference type="SUPFAM" id="SSF161098">
    <property type="entry name" value="MetI-like"/>
    <property type="match status" value="1"/>
</dbReference>
<evidence type="ECO:0000256" key="3">
    <source>
        <dbReference type="ARBA" id="ARBA00022448"/>
    </source>
</evidence>
<sequence>MANKQKLSWFLKAMLFLGLAFLYIPLIVLVVYSFNDSKLVTIWGGFSTKWYAKLLNNDQILEAAWLSLRIAVVSSLAATVLGTLAGYALARIKRFRGSTLFAGMVSAPMVMPDVITGLSMLLLIIQVQTMLQGIFGNTSSFGNGFFTIFLGHATLCMAYITVVIRARLAELDQSLEEAAMDLGARPLKIFFVITLPLIMPAIVSGFLLGVTLSLDDLVITSFLSGPGSSTLPQVIFSKIKLGLDPQMNVLATIIIAIVGTLVIIMNWYMMRQTTRREREAAEAERQERLAMEQAIHH</sequence>
<keyword evidence="6 8" id="KW-1133">Transmembrane helix</keyword>
<evidence type="ECO:0000313" key="10">
    <source>
        <dbReference type="EMBL" id="AJE18568.1"/>
    </source>
</evidence>
<feature type="transmembrane region" description="Helical" evidence="8">
    <location>
        <begin position="9"/>
        <end position="34"/>
    </location>
</feature>
<reference evidence="11" key="1">
    <citation type="submission" date="2014-05" db="EMBL/GenBank/DDBJ databases">
        <title>Complete Genome sequence of Neisseria elongata subsp. glycolytica.</title>
        <authorList>
            <person name="Veyrier F.J."/>
            <person name="Taha M.-K."/>
        </authorList>
    </citation>
    <scope>NUCLEOTIDE SEQUENCE [LARGE SCALE GENOMIC DNA]</scope>
    <source>
        <strain evidence="11">ATCC 29315</strain>
    </source>
</reference>
<keyword evidence="7 8" id="KW-0472">Membrane</keyword>
<keyword evidence="3 8" id="KW-0813">Transport</keyword>
<evidence type="ECO:0000256" key="5">
    <source>
        <dbReference type="ARBA" id="ARBA00022692"/>
    </source>
</evidence>
<dbReference type="AlphaFoldDB" id="A0A0B5CHG5"/>
<dbReference type="KEGG" id="nel:NELON_06465"/>
<evidence type="ECO:0000256" key="7">
    <source>
        <dbReference type="ARBA" id="ARBA00023136"/>
    </source>
</evidence>
<feature type="domain" description="ABC transmembrane type-1" evidence="9">
    <location>
        <begin position="64"/>
        <end position="265"/>
    </location>
</feature>
<dbReference type="InterPro" id="IPR035906">
    <property type="entry name" value="MetI-like_sf"/>
</dbReference>
<feature type="transmembrane region" description="Helical" evidence="8">
    <location>
        <begin position="249"/>
        <end position="268"/>
    </location>
</feature>
<gene>
    <name evidence="10" type="ORF">NELON_06465</name>
</gene>
<keyword evidence="5 8" id="KW-0812">Transmembrane</keyword>
<dbReference type="GO" id="GO:0005886">
    <property type="term" value="C:plasma membrane"/>
    <property type="evidence" value="ECO:0007669"/>
    <property type="project" value="UniProtKB-SubCell"/>
</dbReference>
<proteinExistence type="inferred from homology"/>
<dbReference type="Pfam" id="PF00528">
    <property type="entry name" value="BPD_transp_1"/>
    <property type="match status" value="1"/>
</dbReference>
<accession>A0A0B5CHG5</accession>
<dbReference type="Gene3D" id="1.10.3720.10">
    <property type="entry name" value="MetI-like"/>
    <property type="match status" value="1"/>
</dbReference>
<dbReference type="PROSITE" id="PS50928">
    <property type="entry name" value="ABC_TM1"/>
    <property type="match status" value="1"/>
</dbReference>
<feature type="transmembrane region" description="Helical" evidence="8">
    <location>
        <begin position="101"/>
        <end position="125"/>
    </location>
</feature>
<comment type="subcellular location">
    <subcellularLocation>
        <location evidence="1 8">Cell membrane</location>
        <topology evidence="1 8">Multi-pass membrane protein</topology>
    </subcellularLocation>
</comment>
<evidence type="ECO:0000313" key="11">
    <source>
        <dbReference type="Proteomes" id="UP000031392"/>
    </source>
</evidence>
<dbReference type="InterPro" id="IPR051789">
    <property type="entry name" value="Bact_Polyamine_Transport"/>
</dbReference>
<name>A0A0B5CHG5_NEIEG</name>
<dbReference type="PANTHER" id="PTHR43848">
    <property type="entry name" value="PUTRESCINE TRANSPORT SYSTEM PERMEASE PROTEIN POTI"/>
    <property type="match status" value="1"/>
</dbReference>
<feature type="transmembrane region" description="Helical" evidence="8">
    <location>
        <begin position="189"/>
        <end position="214"/>
    </location>
</feature>
<dbReference type="GO" id="GO:0055085">
    <property type="term" value="P:transmembrane transport"/>
    <property type="evidence" value="ECO:0007669"/>
    <property type="project" value="InterPro"/>
</dbReference>
<evidence type="ECO:0000256" key="6">
    <source>
        <dbReference type="ARBA" id="ARBA00022989"/>
    </source>
</evidence>
<feature type="transmembrane region" description="Helical" evidence="8">
    <location>
        <begin position="145"/>
        <end position="168"/>
    </location>
</feature>
<keyword evidence="4" id="KW-1003">Cell membrane</keyword>
<keyword evidence="11" id="KW-1185">Reference proteome</keyword>